<dbReference type="OrthoDB" id="9800519at2"/>
<dbReference type="RefSeq" id="WP_013449865.1">
    <property type="nucleotide sequence ID" value="NC_014754.1"/>
</dbReference>
<dbReference type="Pfam" id="PF02082">
    <property type="entry name" value="Rrf2"/>
    <property type="match status" value="1"/>
</dbReference>
<geneLocation type="plasmid" evidence="1 2">
    <name>pSULKU01</name>
</geneLocation>
<dbReference type="PROSITE" id="PS01332">
    <property type="entry name" value="HTH_RRF2_1"/>
    <property type="match status" value="1"/>
</dbReference>
<dbReference type="HOGENOM" id="CLU_107144_1_4_7"/>
<keyword evidence="2" id="KW-1185">Reference proteome</keyword>
<sequence length="137" mass="15602">MHFSKTAEYAIRVLSYLYRHHESSHSVNVLHQELVLPYKYLTKMVTDLVKKGLVNASRGREGGISLAKNADQIRLRDILEAIGEPLEHERCILGFEKCDASNPCALHEQWVQPKELIETMLTTTTLASLLDNKETKL</sequence>
<dbReference type="PROSITE" id="PS51197">
    <property type="entry name" value="HTH_RRF2_2"/>
    <property type="match status" value="1"/>
</dbReference>
<gene>
    <name evidence="1" type="ordered locus">Sulku_2598</name>
</gene>
<dbReference type="GO" id="GO:0005829">
    <property type="term" value="C:cytosol"/>
    <property type="evidence" value="ECO:0007669"/>
    <property type="project" value="TreeGrafter"/>
</dbReference>
<dbReference type="EMBL" id="CP002356">
    <property type="protein sequence ID" value="ADR35253.1"/>
    <property type="molecule type" value="Genomic_DNA"/>
</dbReference>
<organism evidence="1 2">
    <name type="scientific">Sulfuricurvum kujiense (strain ATCC BAA-921 / DSM 16994 / JCM 11577 / YK-1)</name>
    <dbReference type="NCBI Taxonomy" id="709032"/>
    <lineage>
        <taxon>Bacteria</taxon>
        <taxon>Pseudomonadati</taxon>
        <taxon>Campylobacterota</taxon>
        <taxon>Epsilonproteobacteria</taxon>
        <taxon>Campylobacterales</taxon>
        <taxon>Sulfurimonadaceae</taxon>
        <taxon>Sulfuricurvum</taxon>
    </lineage>
</organism>
<dbReference type="eggNOG" id="COG1959">
    <property type="taxonomic scope" value="Bacteria"/>
</dbReference>
<dbReference type="SUPFAM" id="SSF46785">
    <property type="entry name" value="Winged helix' DNA-binding domain"/>
    <property type="match status" value="1"/>
</dbReference>
<keyword evidence="1" id="KW-0614">Plasmid</keyword>
<dbReference type="KEGG" id="sku:Sulku_2598"/>
<evidence type="ECO:0000313" key="2">
    <source>
        <dbReference type="Proteomes" id="UP000008721"/>
    </source>
</evidence>
<proteinExistence type="predicted"/>
<reference evidence="1 2" key="1">
    <citation type="journal article" date="2012" name="Stand. Genomic Sci.">
        <title>Complete genome sequence of the sulfur compounds oxidizing chemolithoautotroph Sulfuricurvum kujiense type strain (YK-1(T)).</title>
        <authorList>
            <person name="Han C."/>
            <person name="Kotsyurbenko O."/>
            <person name="Chertkov O."/>
            <person name="Held B."/>
            <person name="Lapidus A."/>
            <person name="Nolan M."/>
            <person name="Lucas S."/>
            <person name="Hammon N."/>
            <person name="Deshpande S."/>
            <person name="Cheng J.F."/>
            <person name="Tapia R."/>
            <person name="Goodwin L.A."/>
            <person name="Pitluck S."/>
            <person name="Liolios K."/>
            <person name="Pagani I."/>
            <person name="Ivanova N."/>
            <person name="Mavromatis K."/>
            <person name="Mikhailova N."/>
            <person name="Pati A."/>
            <person name="Chen A."/>
            <person name="Palaniappan K."/>
            <person name="Land M."/>
            <person name="Hauser L."/>
            <person name="Chang Y.J."/>
            <person name="Jeffries C.D."/>
            <person name="Brambilla E.M."/>
            <person name="Rohde M."/>
            <person name="Spring S."/>
            <person name="Sikorski J."/>
            <person name="Goker M."/>
            <person name="Woyke T."/>
            <person name="Bristow J."/>
            <person name="Eisen J.A."/>
            <person name="Markowitz V."/>
            <person name="Hugenholtz P."/>
            <person name="Kyrpides N.C."/>
            <person name="Klenk H.P."/>
            <person name="Detter J.C."/>
        </authorList>
    </citation>
    <scope>NUCLEOTIDE SEQUENCE [LARGE SCALE GENOMIC DNA]</scope>
    <source>
        <strain evidence="2">ATCC BAA-921 / DSM 16994 / JCM 11577 / YK-1</strain>
    </source>
</reference>
<dbReference type="NCBIfam" id="TIGR00738">
    <property type="entry name" value="rrf2_super"/>
    <property type="match status" value="1"/>
</dbReference>
<dbReference type="PANTHER" id="PTHR33221:SF14">
    <property type="entry name" value="HTH-TYPE TRANSCRIPTIONAL REGULATOR AQ_268-RELATED"/>
    <property type="match status" value="1"/>
</dbReference>
<dbReference type="InterPro" id="IPR000944">
    <property type="entry name" value="Tscrpt_reg_Rrf2"/>
</dbReference>
<evidence type="ECO:0000313" key="1">
    <source>
        <dbReference type="EMBL" id="ADR35253.1"/>
    </source>
</evidence>
<protein>
    <submittedName>
        <fullName evidence="1">Transcriptional regulator, BadM/Rrf2 family</fullName>
    </submittedName>
</protein>
<accession>E4U3I7</accession>
<dbReference type="AlphaFoldDB" id="E4U3I7"/>
<dbReference type="InterPro" id="IPR030489">
    <property type="entry name" value="TR_Rrf2-type_CS"/>
</dbReference>
<dbReference type="PANTHER" id="PTHR33221">
    <property type="entry name" value="WINGED HELIX-TURN-HELIX TRANSCRIPTIONAL REGULATOR, RRF2 FAMILY"/>
    <property type="match status" value="1"/>
</dbReference>
<dbReference type="Gene3D" id="1.10.10.10">
    <property type="entry name" value="Winged helix-like DNA-binding domain superfamily/Winged helix DNA-binding domain"/>
    <property type="match status" value="1"/>
</dbReference>
<dbReference type="InterPro" id="IPR036390">
    <property type="entry name" value="WH_DNA-bd_sf"/>
</dbReference>
<dbReference type="GO" id="GO:0003700">
    <property type="term" value="F:DNA-binding transcription factor activity"/>
    <property type="evidence" value="ECO:0007669"/>
    <property type="project" value="TreeGrafter"/>
</dbReference>
<dbReference type="InterPro" id="IPR036388">
    <property type="entry name" value="WH-like_DNA-bd_sf"/>
</dbReference>
<dbReference type="Proteomes" id="UP000008721">
    <property type="component" value="Plasmid pSULKU01"/>
</dbReference>
<name>E4U3I7_SULKY</name>